<dbReference type="EMBL" id="JAHYIQ010000035">
    <property type="protein sequence ID" value="KAK1119594.1"/>
    <property type="molecule type" value="Genomic_DNA"/>
</dbReference>
<comment type="caution">
    <text evidence="2">The sequence shown here is derived from an EMBL/GenBank/DDBJ whole genome shotgun (WGS) entry which is preliminary data.</text>
</comment>
<feature type="compositionally biased region" description="Gly residues" evidence="1">
    <location>
        <begin position="23"/>
        <end position="34"/>
    </location>
</feature>
<name>A0AA40FJC5_9HYME</name>
<dbReference type="AlphaFoldDB" id="A0AA40FJC5"/>
<evidence type="ECO:0000313" key="2">
    <source>
        <dbReference type="EMBL" id="KAK1119594.1"/>
    </source>
</evidence>
<evidence type="ECO:0000256" key="1">
    <source>
        <dbReference type="SAM" id="MobiDB-lite"/>
    </source>
</evidence>
<protein>
    <submittedName>
        <fullName evidence="2">Uncharacterized protein</fullName>
    </submittedName>
</protein>
<sequence>MPAAWSVESSWHRGGRDAVRGLVKGGGDGGGATGRTGRLNCNSEPRSPFRSDRSTRSGSLLAYNGLADPSEEGPVRSVTGWHWHLVERDARPFFDIVGTMDRTDAVSWR</sequence>
<proteinExistence type="predicted"/>
<evidence type="ECO:0000313" key="3">
    <source>
        <dbReference type="Proteomes" id="UP001177670"/>
    </source>
</evidence>
<accession>A0AA40FJC5</accession>
<organism evidence="2 3">
    <name type="scientific">Melipona bicolor</name>
    <dbReference type="NCBI Taxonomy" id="60889"/>
    <lineage>
        <taxon>Eukaryota</taxon>
        <taxon>Metazoa</taxon>
        <taxon>Ecdysozoa</taxon>
        <taxon>Arthropoda</taxon>
        <taxon>Hexapoda</taxon>
        <taxon>Insecta</taxon>
        <taxon>Pterygota</taxon>
        <taxon>Neoptera</taxon>
        <taxon>Endopterygota</taxon>
        <taxon>Hymenoptera</taxon>
        <taxon>Apocrita</taxon>
        <taxon>Aculeata</taxon>
        <taxon>Apoidea</taxon>
        <taxon>Anthophila</taxon>
        <taxon>Apidae</taxon>
        <taxon>Melipona</taxon>
    </lineage>
</organism>
<reference evidence="2" key="1">
    <citation type="submission" date="2021-10" db="EMBL/GenBank/DDBJ databases">
        <title>Melipona bicolor Genome sequencing and assembly.</title>
        <authorList>
            <person name="Araujo N.S."/>
            <person name="Arias M.C."/>
        </authorList>
    </citation>
    <scope>NUCLEOTIDE SEQUENCE</scope>
    <source>
        <strain evidence="2">USP_2M_L1-L4_2017</strain>
        <tissue evidence="2">Whole body</tissue>
    </source>
</reference>
<feature type="non-terminal residue" evidence="2">
    <location>
        <position position="1"/>
    </location>
</feature>
<gene>
    <name evidence="2" type="ORF">K0M31_013017</name>
</gene>
<dbReference type="Proteomes" id="UP001177670">
    <property type="component" value="Unassembled WGS sequence"/>
</dbReference>
<feature type="region of interest" description="Disordered" evidence="1">
    <location>
        <begin position="1"/>
        <end position="57"/>
    </location>
</feature>
<feature type="compositionally biased region" description="Basic and acidic residues" evidence="1">
    <location>
        <begin position="10"/>
        <end position="19"/>
    </location>
</feature>
<keyword evidence="3" id="KW-1185">Reference proteome</keyword>